<dbReference type="PRINTS" id="PR00344">
    <property type="entry name" value="BCTRLSENSOR"/>
</dbReference>
<dbReference type="EMBL" id="JACJIM010000009">
    <property type="protein sequence ID" value="MBA9065642.1"/>
    <property type="molecule type" value="Genomic_DNA"/>
</dbReference>
<keyword evidence="4" id="KW-0547">Nucleotide-binding</keyword>
<evidence type="ECO:0000256" key="3">
    <source>
        <dbReference type="ARBA" id="ARBA00022679"/>
    </source>
</evidence>
<dbReference type="PANTHER" id="PTHR44936:SF10">
    <property type="entry name" value="SENSOR PROTEIN RSTB"/>
    <property type="match status" value="1"/>
</dbReference>
<keyword evidence="5 9" id="KW-0418">Kinase</keyword>
<evidence type="ECO:0000256" key="5">
    <source>
        <dbReference type="ARBA" id="ARBA00022777"/>
    </source>
</evidence>
<gene>
    <name evidence="9" type="ORF">GGQ91_005064</name>
</gene>
<keyword evidence="3" id="KW-0808">Transferase</keyword>
<dbReference type="InterPro" id="IPR004358">
    <property type="entry name" value="Sig_transdc_His_kin-like_C"/>
</dbReference>
<dbReference type="PANTHER" id="PTHR44936">
    <property type="entry name" value="SENSOR PROTEIN CREC"/>
    <property type="match status" value="1"/>
</dbReference>
<dbReference type="InterPro" id="IPR003594">
    <property type="entry name" value="HATPase_dom"/>
</dbReference>
<protein>
    <recommendedName>
        <fullName evidence="2">histidine kinase</fullName>
        <ecNumber evidence="2">2.7.13.3</ecNumber>
    </recommendedName>
</protein>
<dbReference type="InterPro" id="IPR005467">
    <property type="entry name" value="His_kinase_dom"/>
</dbReference>
<dbReference type="Pfam" id="PF13589">
    <property type="entry name" value="HATPase_c_3"/>
    <property type="match status" value="1"/>
</dbReference>
<dbReference type="GO" id="GO:0016301">
    <property type="term" value="F:kinase activity"/>
    <property type="evidence" value="ECO:0007669"/>
    <property type="project" value="UniProtKB-KW"/>
</dbReference>
<dbReference type="PROSITE" id="PS50109">
    <property type="entry name" value="HIS_KIN"/>
    <property type="match status" value="1"/>
</dbReference>
<dbReference type="Pfam" id="PF02518">
    <property type="entry name" value="HATPase_c"/>
    <property type="match status" value="1"/>
</dbReference>
<feature type="compositionally biased region" description="Basic and acidic residues" evidence="7">
    <location>
        <begin position="527"/>
        <end position="551"/>
    </location>
</feature>
<dbReference type="SMART" id="SM00387">
    <property type="entry name" value="HATPase_c"/>
    <property type="match status" value="1"/>
</dbReference>
<dbReference type="SUPFAM" id="SSF55874">
    <property type="entry name" value="ATPase domain of HSP90 chaperone/DNA topoisomerase II/histidine kinase"/>
    <property type="match status" value="2"/>
</dbReference>
<sequence length="804" mass="89173">MNQSFRISSALKDIIGRDLITNDLVAIFELVKNSFDAHADRVDIAFTGDKIVIADNGKGMASQDILDRWLFVAYSAKKSGEEDEGLPQDYRDRISLRPGYAGSKGIGRFSCDRLGSSLKLYSRPYGSDGKVALLDVRWADFENDAKIPFGEIPVNLNDTAHFPSYSGLPNRKNGTILQIDDLRDTWDRQKLLKLKSYLAKLINPFGVQSDMQIVFHCESELAEDERQLEEIDLPDDLKAMYSTAREALAHLPVSLAGVVNGPVGNLIFEALETKTTKLSVRISPEGKVASRLVDRGRLIYEIEEDNAFPLLTGAEIAVDLFYLNRAAKVSFKRSMGVESVGFGNVFLFLNGFRIFPVGEPADDTFGLNVRKAQGHSRYLGTREILGRLDINAPAEMFRETSSRDAGLIETPRVQALMDAFRRYALVRLERYVVDVTWVDKLDADRLDTSGLTTEAARARIIDVVANLVQNQKVRLLAYADDLIDIINERTSEFETSMKGLAVVAAQTGNADLLSRIEQARKRYEALKRREKEARDRADAEGEARSQAEARAAEATARADTAEARYGEEQKRSLFLTALSGREKDTLVNLHHQVVIYATSVQDIVANNLGLLKRGRTPSAEELAADLEQISFQNSRILAVTRFATQANFRLDADTVEEDLVQYLSDYVAEISSMYAGRDFASFDTGDQVLETRFRPIDVAIIVDNLVSNAKRARATHIKFACRKSQGGDLEIAVVDDGIGIDARRVDRDRIFEKGYSSTSGSGLGLYHVSQVLSALRGTIALDDAIAGTGAAFIIRIPRPKKATR</sequence>
<reference evidence="9 10" key="1">
    <citation type="submission" date="2020-08" db="EMBL/GenBank/DDBJ databases">
        <title>Genomic Encyclopedia of Type Strains, Phase IV (KMG-IV): sequencing the most valuable type-strain genomes for metagenomic binning, comparative biology and taxonomic classification.</title>
        <authorList>
            <person name="Goeker M."/>
        </authorList>
    </citation>
    <scope>NUCLEOTIDE SEQUENCE [LARGE SCALE GENOMIC DNA]</scope>
    <source>
        <strain evidence="9 10">DSM 5686</strain>
    </source>
</reference>
<dbReference type="InterPro" id="IPR036890">
    <property type="entry name" value="HATPase_C_sf"/>
</dbReference>
<feature type="region of interest" description="Disordered" evidence="7">
    <location>
        <begin position="527"/>
        <end position="564"/>
    </location>
</feature>
<keyword evidence="10" id="KW-1185">Reference proteome</keyword>
<proteinExistence type="predicted"/>
<comment type="catalytic activity">
    <reaction evidence="1">
        <text>ATP + protein L-histidine = ADP + protein N-phospho-L-histidine.</text>
        <dbReference type="EC" id="2.7.13.3"/>
    </reaction>
</comment>
<accession>A0ABR6DHT0</accession>
<name>A0ABR6DHT0_9HYPH</name>
<evidence type="ECO:0000313" key="10">
    <source>
        <dbReference type="Proteomes" id="UP000565455"/>
    </source>
</evidence>
<dbReference type="InterPro" id="IPR050980">
    <property type="entry name" value="2C_sensor_his_kinase"/>
</dbReference>
<evidence type="ECO:0000259" key="8">
    <source>
        <dbReference type="PROSITE" id="PS50109"/>
    </source>
</evidence>
<evidence type="ECO:0000313" key="9">
    <source>
        <dbReference type="EMBL" id="MBA9065642.1"/>
    </source>
</evidence>
<evidence type="ECO:0000256" key="7">
    <source>
        <dbReference type="SAM" id="MobiDB-lite"/>
    </source>
</evidence>
<feature type="domain" description="Histidine kinase" evidence="8">
    <location>
        <begin position="701"/>
        <end position="800"/>
    </location>
</feature>
<dbReference type="EC" id="2.7.13.3" evidence="2"/>
<dbReference type="RefSeq" id="WP_182593061.1">
    <property type="nucleotide sequence ID" value="NZ_JACJIM010000009.1"/>
</dbReference>
<keyword evidence="6" id="KW-0067">ATP-binding</keyword>
<evidence type="ECO:0000256" key="2">
    <source>
        <dbReference type="ARBA" id="ARBA00012438"/>
    </source>
</evidence>
<dbReference type="Gene3D" id="3.30.565.10">
    <property type="entry name" value="Histidine kinase-like ATPase, C-terminal domain"/>
    <property type="match status" value="2"/>
</dbReference>
<dbReference type="GeneID" id="96606666"/>
<evidence type="ECO:0000256" key="1">
    <source>
        <dbReference type="ARBA" id="ARBA00000085"/>
    </source>
</evidence>
<dbReference type="Proteomes" id="UP000565455">
    <property type="component" value="Unassembled WGS sequence"/>
</dbReference>
<evidence type="ECO:0000256" key="4">
    <source>
        <dbReference type="ARBA" id="ARBA00022741"/>
    </source>
</evidence>
<organism evidence="9 10">
    <name type="scientific">Methylobacterium fujisawaense</name>
    <dbReference type="NCBI Taxonomy" id="107400"/>
    <lineage>
        <taxon>Bacteria</taxon>
        <taxon>Pseudomonadati</taxon>
        <taxon>Pseudomonadota</taxon>
        <taxon>Alphaproteobacteria</taxon>
        <taxon>Hyphomicrobiales</taxon>
        <taxon>Methylobacteriaceae</taxon>
        <taxon>Methylobacterium</taxon>
    </lineage>
</organism>
<evidence type="ECO:0000256" key="6">
    <source>
        <dbReference type="ARBA" id="ARBA00022840"/>
    </source>
</evidence>
<comment type="caution">
    <text evidence="9">The sequence shown here is derived from an EMBL/GenBank/DDBJ whole genome shotgun (WGS) entry which is preliminary data.</text>
</comment>